<organism evidence="1 2">
    <name type="scientific">Piloderma croceum (strain F 1598)</name>
    <dbReference type="NCBI Taxonomy" id="765440"/>
    <lineage>
        <taxon>Eukaryota</taxon>
        <taxon>Fungi</taxon>
        <taxon>Dikarya</taxon>
        <taxon>Basidiomycota</taxon>
        <taxon>Agaricomycotina</taxon>
        <taxon>Agaricomycetes</taxon>
        <taxon>Agaricomycetidae</taxon>
        <taxon>Atheliales</taxon>
        <taxon>Atheliaceae</taxon>
        <taxon>Piloderma</taxon>
    </lineage>
</organism>
<name>A0A0C3EHT4_PILCF</name>
<dbReference type="EMBL" id="KN833154">
    <property type="protein sequence ID" value="KIM72185.1"/>
    <property type="molecule type" value="Genomic_DNA"/>
</dbReference>
<protein>
    <submittedName>
        <fullName evidence="1">Uncharacterized protein</fullName>
    </submittedName>
</protein>
<reference evidence="2" key="2">
    <citation type="submission" date="2015-01" db="EMBL/GenBank/DDBJ databases">
        <title>Evolutionary Origins and Diversification of the Mycorrhizal Mutualists.</title>
        <authorList>
            <consortium name="DOE Joint Genome Institute"/>
            <consortium name="Mycorrhizal Genomics Consortium"/>
            <person name="Kohler A."/>
            <person name="Kuo A."/>
            <person name="Nagy L.G."/>
            <person name="Floudas D."/>
            <person name="Copeland A."/>
            <person name="Barry K.W."/>
            <person name="Cichocki N."/>
            <person name="Veneault-Fourrey C."/>
            <person name="LaButti K."/>
            <person name="Lindquist E.A."/>
            <person name="Lipzen A."/>
            <person name="Lundell T."/>
            <person name="Morin E."/>
            <person name="Murat C."/>
            <person name="Riley R."/>
            <person name="Ohm R."/>
            <person name="Sun H."/>
            <person name="Tunlid A."/>
            <person name="Henrissat B."/>
            <person name="Grigoriev I.V."/>
            <person name="Hibbett D.S."/>
            <person name="Martin F."/>
        </authorList>
    </citation>
    <scope>NUCLEOTIDE SEQUENCE [LARGE SCALE GENOMIC DNA]</scope>
    <source>
        <strain evidence="2">F 1598</strain>
    </source>
</reference>
<gene>
    <name evidence="1" type="ORF">PILCRDRAFT_804172</name>
</gene>
<dbReference type="InParanoid" id="A0A0C3EHT4"/>
<evidence type="ECO:0000313" key="2">
    <source>
        <dbReference type="Proteomes" id="UP000054166"/>
    </source>
</evidence>
<evidence type="ECO:0000313" key="1">
    <source>
        <dbReference type="EMBL" id="KIM72185.1"/>
    </source>
</evidence>
<dbReference type="OrthoDB" id="2727115at2759"/>
<sequence length="231" mass="26785">MGRCARHHTVADKALAAKAYNTTYNQSSLAKLQRQQQNKDAYWRRISTSHSPTELHVCPDFPASLRCRAAYKIRSTSHFIEGYHGLSCPYLILGIWEPQYQPIVLLDTTTDDRSILDILHNMNGNQLRLLEERGHEWCKLSMDDESSRNLVQAMLEEIDVWLATWITHDNEFERFTGSEWEITTRELALEWGAKIIHILRDEVRVRQLGCAHYVEAYESGRLAWQSIDVIG</sequence>
<dbReference type="HOGENOM" id="CLU_1200242_0_0_1"/>
<proteinExistence type="predicted"/>
<dbReference type="AlphaFoldDB" id="A0A0C3EHT4"/>
<dbReference type="Proteomes" id="UP000054166">
    <property type="component" value="Unassembled WGS sequence"/>
</dbReference>
<accession>A0A0C3EHT4</accession>
<keyword evidence="2" id="KW-1185">Reference proteome</keyword>
<reference evidence="1 2" key="1">
    <citation type="submission" date="2014-04" db="EMBL/GenBank/DDBJ databases">
        <authorList>
            <consortium name="DOE Joint Genome Institute"/>
            <person name="Kuo A."/>
            <person name="Tarkka M."/>
            <person name="Buscot F."/>
            <person name="Kohler A."/>
            <person name="Nagy L.G."/>
            <person name="Floudas D."/>
            <person name="Copeland A."/>
            <person name="Barry K.W."/>
            <person name="Cichocki N."/>
            <person name="Veneault-Fourrey C."/>
            <person name="LaButti K."/>
            <person name="Lindquist E.A."/>
            <person name="Lipzen A."/>
            <person name="Lundell T."/>
            <person name="Morin E."/>
            <person name="Murat C."/>
            <person name="Sun H."/>
            <person name="Tunlid A."/>
            <person name="Henrissat B."/>
            <person name="Grigoriev I.V."/>
            <person name="Hibbett D.S."/>
            <person name="Martin F."/>
            <person name="Nordberg H.P."/>
            <person name="Cantor M.N."/>
            <person name="Hua S.X."/>
        </authorList>
    </citation>
    <scope>NUCLEOTIDE SEQUENCE [LARGE SCALE GENOMIC DNA]</scope>
    <source>
        <strain evidence="1 2">F 1598</strain>
    </source>
</reference>